<feature type="domain" description="ABC transporter" evidence="1">
    <location>
        <begin position="12"/>
        <end position="214"/>
    </location>
</feature>
<dbReference type="PROSITE" id="PS00211">
    <property type="entry name" value="ABC_TRANSPORTER_1"/>
    <property type="match status" value="1"/>
</dbReference>
<dbReference type="Pfam" id="PF00005">
    <property type="entry name" value="ABC_tran"/>
    <property type="match status" value="1"/>
</dbReference>
<gene>
    <name evidence="2" type="ORF">JOE57_002183</name>
</gene>
<evidence type="ECO:0000259" key="1">
    <source>
        <dbReference type="PROSITE" id="PS50893"/>
    </source>
</evidence>
<organism evidence="2 3">
    <name type="scientific">Microlunatus panaciterrae</name>
    <dbReference type="NCBI Taxonomy" id="400768"/>
    <lineage>
        <taxon>Bacteria</taxon>
        <taxon>Bacillati</taxon>
        <taxon>Actinomycetota</taxon>
        <taxon>Actinomycetes</taxon>
        <taxon>Propionibacteriales</taxon>
        <taxon>Propionibacteriaceae</taxon>
        <taxon>Microlunatus</taxon>
    </lineage>
</organism>
<keyword evidence="3" id="KW-1185">Reference proteome</keyword>
<dbReference type="InterPro" id="IPR015854">
    <property type="entry name" value="ABC_transpr_LolD-like"/>
</dbReference>
<dbReference type="InterPro" id="IPR003439">
    <property type="entry name" value="ABC_transporter-like_ATP-bd"/>
</dbReference>
<dbReference type="SUPFAM" id="SSF52540">
    <property type="entry name" value="P-loop containing nucleoside triphosphate hydrolases"/>
    <property type="match status" value="1"/>
</dbReference>
<dbReference type="InterPro" id="IPR017871">
    <property type="entry name" value="ABC_transporter-like_CS"/>
</dbReference>
<dbReference type="RefSeq" id="WP_204917903.1">
    <property type="nucleotide sequence ID" value="NZ_BAAAQP010000001.1"/>
</dbReference>
<dbReference type="PANTHER" id="PTHR24220:SF659">
    <property type="entry name" value="TRANSPORTER, PUTATIVE-RELATED"/>
    <property type="match status" value="1"/>
</dbReference>
<dbReference type="InterPro" id="IPR027417">
    <property type="entry name" value="P-loop_NTPase"/>
</dbReference>
<accession>A0ABS2RJV9</accession>
<comment type="caution">
    <text evidence="2">The sequence shown here is derived from an EMBL/GenBank/DDBJ whole genome shotgun (WGS) entry which is preliminary data.</text>
</comment>
<sequence length="215" mass="22503">MTHSADTRSTGLVVRELVVRDGSRDIARGLTLDVPPGHRAAVTGPSSADVTAVLATLAGLRAPATGSIMIDESPVGLAPPPDRVGYLSQDHRLIGTLTAVENLLVTMIAGGEPANRSTALRAEEQLQALALAPATWHNLVEQLSGGQQQRVALGRALVLRPRLLVLDHPTSELDPDTVELVDGVLHEVTAQGVSCVLASDDETVLGSCADRLELV</sequence>
<evidence type="ECO:0000313" key="3">
    <source>
        <dbReference type="Proteomes" id="UP000704762"/>
    </source>
</evidence>
<dbReference type="PANTHER" id="PTHR24220">
    <property type="entry name" value="IMPORT ATP-BINDING PROTEIN"/>
    <property type="match status" value="1"/>
</dbReference>
<evidence type="ECO:0000313" key="2">
    <source>
        <dbReference type="EMBL" id="MBM7799262.1"/>
    </source>
</evidence>
<dbReference type="Gene3D" id="3.40.50.300">
    <property type="entry name" value="P-loop containing nucleotide triphosphate hydrolases"/>
    <property type="match status" value="1"/>
</dbReference>
<dbReference type="EMBL" id="JAFBCF010000001">
    <property type="protein sequence ID" value="MBM7799262.1"/>
    <property type="molecule type" value="Genomic_DNA"/>
</dbReference>
<dbReference type="PROSITE" id="PS50893">
    <property type="entry name" value="ABC_TRANSPORTER_2"/>
    <property type="match status" value="1"/>
</dbReference>
<proteinExistence type="predicted"/>
<name>A0ABS2RJV9_9ACTN</name>
<dbReference type="Proteomes" id="UP000704762">
    <property type="component" value="Unassembled WGS sequence"/>
</dbReference>
<protein>
    <submittedName>
        <fullName evidence="2">ABC-type multidrug transport system ATPase subunit</fullName>
    </submittedName>
</protein>
<reference evidence="2 3" key="1">
    <citation type="submission" date="2021-01" db="EMBL/GenBank/DDBJ databases">
        <title>Sequencing the genomes of 1000 actinobacteria strains.</title>
        <authorList>
            <person name="Klenk H.-P."/>
        </authorList>
    </citation>
    <scope>NUCLEOTIDE SEQUENCE [LARGE SCALE GENOMIC DNA]</scope>
    <source>
        <strain evidence="2 3">DSM 18662</strain>
    </source>
</reference>